<evidence type="ECO:0000313" key="4">
    <source>
        <dbReference type="Proteomes" id="UP000181190"/>
    </source>
</evidence>
<dbReference type="Proteomes" id="UP000181190">
    <property type="component" value="Genome"/>
</dbReference>
<comment type="similarity">
    <text evidence="1">Belongs to the herpesviridae U10 family.</text>
</comment>
<sequence length="671" mass="73640">MKRTHRASRHAVLNAGPGKRFFSPARSGRRGRRGLYTPSRTAGRRARAAAAHPETAETAAPEETGTGNDGGGGDQIMGDKPTLVTLLTVAVSSPPPSSPLPLVSFTELLLPPPSVAAAAVAATATSEVGEKTAEQEVAAAGPETGNERRENREDEGGETRTTGTTAVKRSHDGIPRQLAERLRLCRHMDPEQDYRLPAQDVVTSWIEALRDADRDNYGRCVRHAKIHRSASHLTAYESYLVSITEQYNTASNVTEKASYVQGCIFLSFPVIYNNTQGCGYKYDWSNVVTPKAAYAELFFLLCSTSESSVVLQPLITKGGLCSSMAVYDEETMRQSQAVQIGFLHTQLVMVPFVPHACPHYAVPFTTPGKPGCGGAPSGVAGLEEAAPFGRVSVTRHGATLLCRVDHLTWISKRVTTYGHKKITRYLAQFRGTMDDDEAALPGEDEAWIASKNVQYEFMGLIFTVNVDSLCVDAEQRQLLGTVATSFCHRVSDKITARNMPRAFSFYLLTSAQRGYDLRFSRNPSLFFSGDALNCPLLNEPNVFSLTVHAPYDIHFGVQPRQTVELDLRYVQITDRCFLVANLPHEDAFYTGLSVWRGGEPLKVTLWTRTRSIVIPQGTPIATLYQITEGDGNVYSYNHHTVFRQMHAAGATTFFLGDMQLPADNFLTSPHP</sequence>
<feature type="region of interest" description="Disordered" evidence="2">
    <location>
        <begin position="1"/>
        <end position="79"/>
    </location>
</feature>
<organismHost>
    <name type="scientific">Homo sapiens</name>
    <name type="common">Human</name>
    <dbReference type="NCBI Taxonomy" id="9606"/>
</organismHost>
<dbReference type="EMBL" id="EF999921">
    <property type="protein sequence ID" value="ABV71561.1"/>
    <property type="molecule type" value="Genomic_DNA"/>
</dbReference>
<organism evidence="3 4">
    <name type="scientific">Human cytomegalovirus</name>
    <name type="common">HHV-5</name>
    <name type="synonym">Human herpesvirus 5</name>
    <dbReference type="NCBI Taxonomy" id="10359"/>
    <lineage>
        <taxon>Viruses</taxon>
        <taxon>Duplodnaviria</taxon>
        <taxon>Heunggongvirae</taxon>
        <taxon>Peploviricota</taxon>
        <taxon>Herviviricetes</taxon>
        <taxon>Herpesvirales</taxon>
        <taxon>Orthoherpesviridae</taxon>
        <taxon>Betaherpesvirinae</taxon>
        <taxon>Cytomegalovirus</taxon>
        <taxon>Cytomegalovirus humanbeta5</taxon>
    </lineage>
</organism>
<evidence type="ECO:0000256" key="1">
    <source>
        <dbReference type="ARBA" id="ARBA00009338"/>
    </source>
</evidence>
<reference evidence="3 4" key="1">
    <citation type="journal article" date="2008" name="J. Gen. Virol.">
        <title>Cloning and sequencing of a highly productive, endotheliotropic virus strain derived from human cytomegalovirus TB40/E.</title>
        <authorList>
            <person name="Sinzger C."/>
            <person name="Hahn G."/>
            <person name="Digel M."/>
            <person name="Katona R."/>
            <person name="Sampaio K.L."/>
            <person name="Messerle M."/>
            <person name="Hengel H."/>
            <person name="Koszinowski U."/>
            <person name="Brune W."/>
            <person name="Adler B."/>
        </authorList>
    </citation>
    <scope>NUCLEOTIDE SEQUENCE [LARGE SCALE GENOMIC DNA]</scope>
    <source>
        <strain evidence="3">TB40/E</strain>
    </source>
</reference>
<dbReference type="Pfam" id="PF04489">
    <property type="entry name" value="DUF570"/>
    <property type="match status" value="1"/>
</dbReference>
<evidence type="ECO:0000256" key="2">
    <source>
        <dbReference type="SAM" id="MobiDB-lite"/>
    </source>
</evidence>
<name>A8T797_HCMV</name>
<feature type="region of interest" description="Disordered" evidence="2">
    <location>
        <begin position="127"/>
        <end position="170"/>
    </location>
</feature>
<accession>A8T797</accession>
<dbReference type="InterPro" id="IPR007578">
    <property type="entry name" value="Herpes_U10"/>
</dbReference>
<feature type="compositionally biased region" description="Low complexity" evidence="2">
    <location>
        <begin position="48"/>
        <end position="66"/>
    </location>
</feature>
<proteinExistence type="inferred from homology"/>
<evidence type="ECO:0000313" key="3">
    <source>
        <dbReference type="EMBL" id="ABV71561.1"/>
    </source>
</evidence>
<protein>
    <submittedName>
        <fullName evidence="3">UL31</fullName>
    </submittedName>
</protein>
<feature type="compositionally biased region" description="Basic and acidic residues" evidence="2">
    <location>
        <begin position="145"/>
        <end position="158"/>
    </location>
</feature>